<feature type="transmembrane region" description="Helical" evidence="4">
    <location>
        <begin position="133"/>
        <end position="154"/>
    </location>
</feature>
<dbReference type="Proteomes" id="UP000054350">
    <property type="component" value="Unassembled WGS sequence"/>
</dbReference>
<organism evidence="6 7">
    <name type="scientific">Allomyces macrogynus (strain ATCC 38327)</name>
    <name type="common">Allomyces javanicus var. macrogynus</name>
    <dbReference type="NCBI Taxonomy" id="578462"/>
    <lineage>
        <taxon>Eukaryota</taxon>
        <taxon>Fungi</taxon>
        <taxon>Fungi incertae sedis</taxon>
        <taxon>Blastocladiomycota</taxon>
        <taxon>Blastocladiomycetes</taxon>
        <taxon>Blastocladiales</taxon>
        <taxon>Blastocladiaceae</taxon>
        <taxon>Allomyces</taxon>
    </lineage>
</organism>
<dbReference type="InterPro" id="IPR011701">
    <property type="entry name" value="MFS"/>
</dbReference>
<dbReference type="CDD" id="cd17353">
    <property type="entry name" value="MFS_OFA_like"/>
    <property type="match status" value="1"/>
</dbReference>
<dbReference type="Gene3D" id="1.20.1250.20">
    <property type="entry name" value="MFS general substrate transporter like domains"/>
    <property type="match status" value="2"/>
</dbReference>
<dbReference type="InterPro" id="IPR050327">
    <property type="entry name" value="Proton-linked_MCT"/>
</dbReference>
<evidence type="ECO:0000256" key="3">
    <source>
        <dbReference type="SAM" id="MobiDB-lite"/>
    </source>
</evidence>
<evidence type="ECO:0000256" key="4">
    <source>
        <dbReference type="SAM" id="Phobius"/>
    </source>
</evidence>
<dbReference type="InterPro" id="IPR020846">
    <property type="entry name" value="MFS_dom"/>
</dbReference>
<dbReference type="PANTHER" id="PTHR11360">
    <property type="entry name" value="MONOCARBOXYLATE TRANSPORTER"/>
    <property type="match status" value="1"/>
</dbReference>
<dbReference type="SUPFAM" id="SSF103473">
    <property type="entry name" value="MFS general substrate transporter"/>
    <property type="match status" value="1"/>
</dbReference>
<dbReference type="EMBL" id="GG745328">
    <property type="protein sequence ID" value="KNE54092.1"/>
    <property type="molecule type" value="Genomic_DNA"/>
</dbReference>
<evidence type="ECO:0000313" key="6">
    <source>
        <dbReference type="EMBL" id="KNE54092.1"/>
    </source>
</evidence>
<gene>
    <name evidence="6" type="ORF">AMAG_00094</name>
</gene>
<feature type="transmembrane region" description="Helical" evidence="4">
    <location>
        <begin position="427"/>
        <end position="448"/>
    </location>
</feature>
<feature type="region of interest" description="Disordered" evidence="3">
    <location>
        <begin position="226"/>
        <end position="263"/>
    </location>
</feature>
<evidence type="ECO:0000256" key="1">
    <source>
        <dbReference type="ARBA" id="ARBA00004141"/>
    </source>
</evidence>
<feature type="transmembrane region" description="Helical" evidence="4">
    <location>
        <begin position="392"/>
        <end position="415"/>
    </location>
</feature>
<reference evidence="6 7" key="1">
    <citation type="submission" date="2009-11" db="EMBL/GenBank/DDBJ databases">
        <title>Annotation of Allomyces macrogynus ATCC 38327.</title>
        <authorList>
            <consortium name="The Broad Institute Genome Sequencing Platform"/>
            <person name="Russ C."/>
            <person name="Cuomo C."/>
            <person name="Burger G."/>
            <person name="Gray M.W."/>
            <person name="Holland P.W.H."/>
            <person name="King N."/>
            <person name="Lang F.B.F."/>
            <person name="Roger A.J."/>
            <person name="Ruiz-Trillo I."/>
            <person name="Young S.K."/>
            <person name="Zeng Q."/>
            <person name="Gargeya S."/>
            <person name="Fitzgerald M."/>
            <person name="Haas B."/>
            <person name="Abouelleil A."/>
            <person name="Alvarado L."/>
            <person name="Arachchi H.M."/>
            <person name="Berlin A."/>
            <person name="Chapman S.B."/>
            <person name="Gearin G."/>
            <person name="Goldberg J."/>
            <person name="Griggs A."/>
            <person name="Gujja S."/>
            <person name="Hansen M."/>
            <person name="Heiman D."/>
            <person name="Howarth C."/>
            <person name="Larimer J."/>
            <person name="Lui A."/>
            <person name="MacDonald P.J.P."/>
            <person name="McCowen C."/>
            <person name="Montmayeur A."/>
            <person name="Murphy C."/>
            <person name="Neiman D."/>
            <person name="Pearson M."/>
            <person name="Priest M."/>
            <person name="Roberts A."/>
            <person name="Saif S."/>
            <person name="Shea T."/>
            <person name="Sisk P."/>
            <person name="Stolte C."/>
            <person name="Sykes S."/>
            <person name="Wortman J."/>
            <person name="Nusbaum C."/>
            <person name="Birren B."/>
        </authorList>
    </citation>
    <scope>NUCLEOTIDE SEQUENCE [LARGE SCALE GENOMIC DNA]</scope>
    <source>
        <strain evidence="6 7">ATCC 38327</strain>
    </source>
</reference>
<feature type="transmembrane region" description="Helical" evidence="4">
    <location>
        <begin position="78"/>
        <end position="96"/>
    </location>
</feature>
<dbReference type="PANTHER" id="PTHR11360:SF317">
    <property type="entry name" value="MAJOR FACILITATOR SUPERFAMILY (MFS) PROFILE DOMAIN-CONTAINING PROTEIN-RELATED"/>
    <property type="match status" value="1"/>
</dbReference>
<feature type="transmembrane region" description="Helical" evidence="4">
    <location>
        <begin position="299"/>
        <end position="321"/>
    </location>
</feature>
<dbReference type="InterPro" id="IPR036259">
    <property type="entry name" value="MFS_trans_sf"/>
</dbReference>
<feature type="transmembrane region" description="Helical" evidence="4">
    <location>
        <begin position="365"/>
        <end position="386"/>
    </location>
</feature>
<feature type="compositionally biased region" description="Basic and acidic residues" evidence="3">
    <location>
        <begin position="227"/>
        <end position="258"/>
    </location>
</feature>
<keyword evidence="4" id="KW-0812">Transmembrane</keyword>
<accession>A0A0L0RUM9</accession>
<feature type="transmembrane region" description="Helical" evidence="4">
    <location>
        <begin position="108"/>
        <end position="127"/>
    </location>
</feature>
<comment type="subcellular location">
    <subcellularLocation>
        <location evidence="1">Membrane</location>
        <topology evidence="1">Multi-pass membrane protein</topology>
    </subcellularLocation>
</comment>
<evidence type="ECO:0000259" key="5">
    <source>
        <dbReference type="PROSITE" id="PS50850"/>
    </source>
</evidence>
<dbReference type="PROSITE" id="PS50850">
    <property type="entry name" value="MFS"/>
    <property type="match status" value="1"/>
</dbReference>
<feature type="domain" description="Major facilitator superfamily (MFS) profile" evidence="5">
    <location>
        <begin position="34"/>
        <end position="493"/>
    </location>
</feature>
<dbReference type="OMA" id="NAFYIAM"/>
<feature type="transmembrane region" description="Helical" evidence="4">
    <location>
        <begin position="327"/>
        <end position="353"/>
    </location>
</feature>
<dbReference type="Pfam" id="PF07690">
    <property type="entry name" value="MFS_1"/>
    <property type="match status" value="1"/>
</dbReference>
<name>A0A0L0RUM9_ALLM3</name>
<evidence type="ECO:0000256" key="2">
    <source>
        <dbReference type="ARBA" id="ARBA00006727"/>
    </source>
</evidence>
<evidence type="ECO:0000313" key="7">
    <source>
        <dbReference type="Proteomes" id="UP000054350"/>
    </source>
</evidence>
<dbReference type="GO" id="GO:0016020">
    <property type="term" value="C:membrane"/>
    <property type="evidence" value="ECO:0007669"/>
    <property type="project" value="UniProtKB-SubCell"/>
</dbReference>
<feature type="transmembrane region" description="Helical" evidence="4">
    <location>
        <begin position="468"/>
        <end position="489"/>
    </location>
</feature>
<reference evidence="7" key="2">
    <citation type="submission" date="2009-11" db="EMBL/GenBank/DDBJ databases">
        <title>The Genome Sequence of Allomyces macrogynus strain ATCC 38327.</title>
        <authorList>
            <consortium name="The Broad Institute Genome Sequencing Platform"/>
            <person name="Russ C."/>
            <person name="Cuomo C."/>
            <person name="Shea T."/>
            <person name="Young S.K."/>
            <person name="Zeng Q."/>
            <person name="Koehrsen M."/>
            <person name="Haas B."/>
            <person name="Borodovsky M."/>
            <person name="Guigo R."/>
            <person name="Alvarado L."/>
            <person name="Berlin A."/>
            <person name="Borenstein D."/>
            <person name="Chen Z."/>
            <person name="Engels R."/>
            <person name="Freedman E."/>
            <person name="Gellesch M."/>
            <person name="Goldberg J."/>
            <person name="Griggs A."/>
            <person name="Gujja S."/>
            <person name="Heiman D."/>
            <person name="Hepburn T."/>
            <person name="Howarth C."/>
            <person name="Jen D."/>
            <person name="Larson L."/>
            <person name="Lewis B."/>
            <person name="Mehta T."/>
            <person name="Park D."/>
            <person name="Pearson M."/>
            <person name="Roberts A."/>
            <person name="Saif S."/>
            <person name="Shenoy N."/>
            <person name="Sisk P."/>
            <person name="Stolte C."/>
            <person name="Sykes S."/>
            <person name="Walk T."/>
            <person name="White J."/>
            <person name="Yandava C."/>
            <person name="Burger G."/>
            <person name="Gray M.W."/>
            <person name="Holland P.W.H."/>
            <person name="King N."/>
            <person name="Lang F.B.F."/>
            <person name="Roger A.J."/>
            <person name="Ruiz-Trillo I."/>
            <person name="Lander E."/>
            <person name="Nusbaum C."/>
        </authorList>
    </citation>
    <scope>NUCLEOTIDE SEQUENCE [LARGE SCALE GENOMIC DNA]</scope>
    <source>
        <strain evidence="7">ATCC 38327</strain>
    </source>
</reference>
<sequence length="503" mass="54003">MFDFIAHHFADTKLRRTPEQEARSRYLIGSVPFQRWMLIPASMLAQMCAGSFYAWSVYNGPIAHMVEAESVQEIAETFYISVAFLGVASCIGGPFLERYGPTRIEIIGGTLFMLGQMISAIGCYLKLVPVLYVGFGVIGGTGIGLSYITPIAVLQRWFAEKRGFASAVAVGSFGAGSVIASFSQAALLSALGPIYTFIVLGCTYFVIQVIAGLVMRFPPSDYNPLAEHSHGHVPDPHAPHHDSEDTVHHHAHHDHHDGTGLVANASQPASPVKKMVDPHGSDPSAPGNPFFVDLVSRNFIMVCAIYFLAVIPGLVMVSRIANIAQTAFTGITASTATWVTGVNGLFNVIGRLLFGVLSDKINRMVLFMVSISLTIVSLVLLLISFHTGSFALFLPFMWCLTMCYGAPLGVVPSLIAEVVGPKNLGALYGIATTAWAMGGVIGGVGFTAVIQSQIASGVPSSRIYDVCIYAMLPLASLGIILTIIFYFLVRRDRQAVRATAPHS</sequence>
<dbReference type="OrthoDB" id="410267at2759"/>
<dbReference type="VEuPathDB" id="FungiDB:AMAG_00094"/>
<dbReference type="AlphaFoldDB" id="A0A0L0RUM9"/>
<keyword evidence="4" id="KW-1133">Transmembrane helix</keyword>
<feature type="transmembrane region" description="Helical" evidence="4">
    <location>
        <begin position="194"/>
        <end position="215"/>
    </location>
</feature>
<comment type="similarity">
    <text evidence="2">Belongs to the major facilitator superfamily. Monocarboxylate porter (TC 2.A.1.13) family.</text>
</comment>
<keyword evidence="4" id="KW-0472">Membrane</keyword>
<keyword evidence="7" id="KW-1185">Reference proteome</keyword>
<protein>
    <recommendedName>
        <fullName evidence="5">Major facilitator superfamily (MFS) profile domain-containing protein</fullName>
    </recommendedName>
</protein>
<feature type="transmembrane region" description="Helical" evidence="4">
    <location>
        <begin position="36"/>
        <end position="58"/>
    </location>
</feature>
<dbReference type="eggNOG" id="KOG2504">
    <property type="taxonomic scope" value="Eukaryota"/>
</dbReference>
<dbReference type="GO" id="GO:0022857">
    <property type="term" value="F:transmembrane transporter activity"/>
    <property type="evidence" value="ECO:0007669"/>
    <property type="project" value="InterPro"/>
</dbReference>
<proteinExistence type="inferred from homology"/>